<feature type="transmembrane region" description="Helical" evidence="5">
    <location>
        <begin position="39"/>
        <end position="60"/>
    </location>
</feature>
<keyword evidence="4" id="KW-0339">Growth factor</keyword>
<organism evidence="7 8">
    <name type="scientific">Opisthorchis felineus</name>
    <dbReference type="NCBI Taxonomy" id="147828"/>
    <lineage>
        <taxon>Eukaryota</taxon>
        <taxon>Metazoa</taxon>
        <taxon>Spiralia</taxon>
        <taxon>Lophotrochozoa</taxon>
        <taxon>Platyhelminthes</taxon>
        <taxon>Trematoda</taxon>
        <taxon>Digenea</taxon>
        <taxon>Opisthorchiida</taxon>
        <taxon>Opisthorchiata</taxon>
        <taxon>Opisthorchiidae</taxon>
        <taxon>Opisthorchis</taxon>
    </lineage>
</organism>
<comment type="caution">
    <text evidence="7">The sequence shown here is derived from an EMBL/GenBank/DDBJ whole genome shotgun (WGS) entry which is preliminary data.</text>
</comment>
<evidence type="ECO:0000313" key="7">
    <source>
        <dbReference type="EMBL" id="TGZ71505.1"/>
    </source>
</evidence>
<evidence type="ECO:0000313" key="8">
    <source>
        <dbReference type="Proteomes" id="UP000308267"/>
    </source>
</evidence>
<dbReference type="PROSITE" id="PS51362">
    <property type="entry name" value="TGF_BETA_2"/>
    <property type="match status" value="1"/>
</dbReference>
<dbReference type="PANTHER" id="PTHR11848">
    <property type="entry name" value="TGF-BETA FAMILY"/>
    <property type="match status" value="1"/>
</dbReference>
<evidence type="ECO:0000256" key="1">
    <source>
        <dbReference type="ARBA" id="ARBA00004613"/>
    </source>
</evidence>
<dbReference type="EMBL" id="SJOL01004547">
    <property type="protein sequence ID" value="TGZ71506.1"/>
    <property type="molecule type" value="Genomic_DNA"/>
</dbReference>
<keyword evidence="5" id="KW-0472">Membrane</keyword>
<dbReference type="EMBL" id="SJOL01004547">
    <property type="protein sequence ID" value="TGZ71505.1"/>
    <property type="molecule type" value="Genomic_DNA"/>
</dbReference>
<keyword evidence="5" id="KW-0812">Transmembrane</keyword>
<sequence length="576" mass="65729">MRVTLRSAQTTLSIKPTSASSSACWTCKRRHYSRISFGIASWMRLFLIRTLLSLVLNAFIQTELRCLRNYSTIIMTSALIVRPRFSGPAPYYFQAPINKQITFQERNNGLHRELFTPWESEMNSISGIEETSKESELNVPKERILLEAESLPHQPCPSSIWGLPEEQCGNSVGADNTTSDEKYTHEDEKIIALFQQRMLKQLNLKEPPKVTNSSWSSIPRFLQRQLQHTVEGHNHILEDPVEQNEEKEVLVLLQPHPLQLRKIPSLAFTVKLADFIDDRHILRARIHAEAFKELPHGSEISLWEIGRPWSGSHTRHPKLQSHSPWDETYVFSSSSGTQPSEDTYPIPGERGVLSFEDISVVGQKVASALVYLDESDKVTSVTFNITSRLVHWIKQRNRLVLHGRDKINHRPLVKHLLLICPTCADSQIPLDPRKVVMDIRYRAGLKRTKRAAGGSEEGLSNMCQDVGHQFTCCTQPLSIKFSEIGWNKWIVFPKQVEPNYCRGSCQATGSRSSHYDILNLLHQKNSTRFPGVRRDELQSCCYPTRRNSFSILYMAGENDIRMHVLHNLIVLGCGCS</sequence>
<dbReference type="GO" id="GO:0005615">
    <property type="term" value="C:extracellular space"/>
    <property type="evidence" value="ECO:0007669"/>
    <property type="project" value="TreeGrafter"/>
</dbReference>
<feature type="domain" description="TGF-beta family profile" evidence="6">
    <location>
        <begin position="447"/>
        <end position="576"/>
    </location>
</feature>
<dbReference type="InterPro" id="IPR001839">
    <property type="entry name" value="TGF-b_C"/>
</dbReference>
<evidence type="ECO:0000256" key="5">
    <source>
        <dbReference type="SAM" id="Phobius"/>
    </source>
</evidence>
<dbReference type="PRINTS" id="PR00669">
    <property type="entry name" value="INHIBINA"/>
</dbReference>
<dbReference type="Pfam" id="PF00019">
    <property type="entry name" value="TGF_beta"/>
    <property type="match status" value="1"/>
</dbReference>
<dbReference type="GO" id="GO:0005125">
    <property type="term" value="F:cytokine activity"/>
    <property type="evidence" value="ECO:0007669"/>
    <property type="project" value="TreeGrafter"/>
</dbReference>
<evidence type="ECO:0000256" key="2">
    <source>
        <dbReference type="ARBA" id="ARBA00006656"/>
    </source>
</evidence>
<dbReference type="STRING" id="147828.A0A4S2M5D2"/>
<proteinExistence type="inferred from homology"/>
<dbReference type="SUPFAM" id="SSF57501">
    <property type="entry name" value="Cystine-knot cytokines"/>
    <property type="match status" value="1"/>
</dbReference>
<evidence type="ECO:0000256" key="3">
    <source>
        <dbReference type="ARBA" id="ARBA00022525"/>
    </source>
</evidence>
<comment type="subcellular location">
    <subcellularLocation>
        <location evidence="1">Secreted</location>
    </subcellularLocation>
</comment>
<keyword evidence="8" id="KW-1185">Reference proteome</keyword>
<protein>
    <recommendedName>
        <fullName evidence="6">TGF-beta family profile domain-containing protein</fullName>
    </recommendedName>
</protein>
<reference evidence="7 8" key="1">
    <citation type="journal article" date="2019" name="BMC Genomics">
        <title>New insights from Opisthorchis felineus genome: update on genomics of the epidemiologically important liver flukes.</title>
        <authorList>
            <person name="Ershov N.I."/>
            <person name="Mordvinov V.A."/>
            <person name="Prokhortchouk E.B."/>
            <person name="Pakharukova M.Y."/>
            <person name="Gunbin K.V."/>
            <person name="Ustyantsev K."/>
            <person name="Genaev M.A."/>
            <person name="Blinov A.G."/>
            <person name="Mazur A."/>
            <person name="Boulygina E."/>
            <person name="Tsygankova S."/>
            <person name="Khrameeva E."/>
            <person name="Chekanov N."/>
            <person name="Fan G."/>
            <person name="Xiao A."/>
            <person name="Zhang H."/>
            <person name="Xu X."/>
            <person name="Yang H."/>
            <person name="Solovyev V."/>
            <person name="Lee S.M."/>
            <person name="Liu X."/>
            <person name="Afonnikov D.A."/>
            <person name="Skryabin K.G."/>
        </authorList>
    </citation>
    <scope>NUCLEOTIDE SEQUENCE [LARGE SCALE GENOMIC DNA]</scope>
    <source>
        <strain evidence="7">AK-0245</strain>
        <tissue evidence="7">Whole organism</tissue>
    </source>
</reference>
<dbReference type="GO" id="GO:0008083">
    <property type="term" value="F:growth factor activity"/>
    <property type="evidence" value="ECO:0007669"/>
    <property type="project" value="UniProtKB-KW"/>
</dbReference>
<evidence type="ECO:0000256" key="4">
    <source>
        <dbReference type="RuleBase" id="RU000354"/>
    </source>
</evidence>
<name>A0A4S2M5D2_OPIFE</name>
<dbReference type="InterPro" id="IPR015615">
    <property type="entry name" value="TGF-beta-rel"/>
</dbReference>
<gene>
    <name evidence="7" type="ORF">CRM22_002592</name>
</gene>
<dbReference type="Gene3D" id="2.10.90.10">
    <property type="entry name" value="Cystine-knot cytokines"/>
    <property type="match status" value="1"/>
</dbReference>
<dbReference type="InterPro" id="IPR029034">
    <property type="entry name" value="Cystine-knot_cytokine"/>
</dbReference>
<evidence type="ECO:0000259" key="6">
    <source>
        <dbReference type="PROSITE" id="PS51362"/>
    </source>
</evidence>
<comment type="similarity">
    <text evidence="2 4">Belongs to the TGF-beta family.</text>
</comment>
<keyword evidence="3" id="KW-0964">Secreted</keyword>
<dbReference type="Proteomes" id="UP000308267">
    <property type="component" value="Unassembled WGS sequence"/>
</dbReference>
<keyword evidence="5" id="KW-1133">Transmembrane helix</keyword>
<dbReference type="AlphaFoldDB" id="A0A4S2M5D2"/>
<dbReference type="OrthoDB" id="5948587at2759"/>
<accession>A0A4S2M5D2</accession>
<dbReference type="SMART" id="SM00204">
    <property type="entry name" value="TGFB"/>
    <property type="match status" value="1"/>
</dbReference>